<sequence length="223" mass="24191">MVQALMILFYGIASASGHRPKLGEKQAKRAGPILKHAWPILKPVWHPPNPHLAYVKLGGGWHEASLDRNQARVPRRPKVNAPHNSRGASSFHPIDARSPTPLNLVGLASVSSNSNLTTTNNPTAPAGLVVVVVLCCPSWVSVDESMTDDPMCQEVDIGPVGLGYVPSPAPRRSQMIKPSGHKSNPRWLSVKRDLGLCPDALARPYIAHFKSMLNLSQITPHDL</sequence>
<evidence type="ECO:0000313" key="4">
    <source>
        <dbReference type="Proteomes" id="UP000324748"/>
    </source>
</evidence>
<dbReference type="Proteomes" id="UP000324748">
    <property type="component" value="Unassembled WGS sequence"/>
</dbReference>
<evidence type="ECO:0000313" key="3">
    <source>
        <dbReference type="EMBL" id="KAA1106108.1"/>
    </source>
</evidence>
<proteinExistence type="predicted"/>
<feature type="signal peptide" evidence="2">
    <location>
        <begin position="1"/>
        <end position="17"/>
    </location>
</feature>
<feature type="region of interest" description="Disordered" evidence="1">
    <location>
        <begin position="76"/>
        <end position="95"/>
    </location>
</feature>
<keyword evidence="2" id="KW-0732">Signal</keyword>
<reference evidence="3 4" key="1">
    <citation type="submission" date="2019-05" db="EMBL/GenBank/DDBJ databases">
        <title>Emergence of the Ug99 lineage of the wheat stem rust pathogen through somatic hybridization.</title>
        <authorList>
            <person name="Li F."/>
            <person name="Upadhyaya N.M."/>
            <person name="Sperschneider J."/>
            <person name="Matny O."/>
            <person name="Nguyen-Phuc H."/>
            <person name="Mago R."/>
            <person name="Raley C."/>
            <person name="Miller M.E."/>
            <person name="Silverstein K.A.T."/>
            <person name="Henningsen E."/>
            <person name="Hirsch C.D."/>
            <person name="Visser B."/>
            <person name="Pretorius Z.A."/>
            <person name="Steffenson B.J."/>
            <person name="Schwessinger B."/>
            <person name="Dodds P.N."/>
            <person name="Figueroa M."/>
        </authorList>
    </citation>
    <scope>NUCLEOTIDE SEQUENCE [LARGE SCALE GENOMIC DNA]</scope>
    <source>
        <strain evidence="3">21-0</strain>
    </source>
</reference>
<evidence type="ECO:0000256" key="2">
    <source>
        <dbReference type="SAM" id="SignalP"/>
    </source>
</evidence>
<dbReference type="AlphaFoldDB" id="A0A5B0PYX3"/>
<name>A0A5B0PYX3_PUCGR</name>
<keyword evidence="4" id="KW-1185">Reference proteome</keyword>
<dbReference type="EMBL" id="VSWC01000040">
    <property type="protein sequence ID" value="KAA1106108.1"/>
    <property type="molecule type" value="Genomic_DNA"/>
</dbReference>
<dbReference type="OrthoDB" id="10568004at2759"/>
<feature type="chain" id="PRO_5022894566" evidence="2">
    <location>
        <begin position="18"/>
        <end position="223"/>
    </location>
</feature>
<protein>
    <submittedName>
        <fullName evidence="3">Uncharacterized protein</fullName>
    </submittedName>
</protein>
<gene>
    <name evidence="3" type="ORF">PGT21_029075</name>
</gene>
<accession>A0A5B0PYX3</accession>
<evidence type="ECO:0000256" key="1">
    <source>
        <dbReference type="SAM" id="MobiDB-lite"/>
    </source>
</evidence>
<comment type="caution">
    <text evidence="3">The sequence shown here is derived from an EMBL/GenBank/DDBJ whole genome shotgun (WGS) entry which is preliminary data.</text>
</comment>
<organism evidence="3 4">
    <name type="scientific">Puccinia graminis f. sp. tritici</name>
    <dbReference type="NCBI Taxonomy" id="56615"/>
    <lineage>
        <taxon>Eukaryota</taxon>
        <taxon>Fungi</taxon>
        <taxon>Dikarya</taxon>
        <taxon>Basidiomycota</taxon>
        <taxon>Pucciniomycotina</taxon>
        <taxon>Pucciniomycetes</taxon>
        <taxon>Pucciniales</taxon>
        <taxon>Pucciniaceae</taxon>
        <taxon>Puccinia</taxon>
    </lineage>
</organism>